<protein>
    <submittedName>
        <fullName evidence="2">Uncharacterized protein</fullName>
    </submittedName>
</protein>
<feature type="compositionally biased region" description="Basic and acidic residues" evidence="1">
    <location>
        <begin position="305"/>
        <end position="323"/>
    </location>
</feature>
<sequence>MSDISDSDAVPHGTAVITLVKPPKLTSFSPEFLVEWTKKWEKFKRDLKEECTRTKRDYTSAIPSIRSLAEPADLLDDMIEYCWHVTEDVATDEFVLKKMDEILAKPLNNAIPDAENALSTLKWDLDEKDVSMRVVRFLGGARRLLKENALLGDLEGNSRRKKIIYILISKVKPGVLRETLRQKVERILDENPTFGLSDLSKELMELALENQRAFDAAKRNAKKPTPEKRKMDDDLSSGRDTKRICPDDGGPKLSRRERKRLRRRDHDGGKGGDKGGGDAGGNNPPPAGGKPSASDKSPWKGNTGNDRRDYRGGRGRGRGDGGRGRGRGRPHNRGQYNAEPVDRDAGYHVDTSEPKKDQAKRTATPWARTQQSNPEKRVQANEPDGEREPAATGRAKARTVSIDQPEKELPASEQAKSYQKADDIPSDTVDYDYSSDELEAYGARKDNLEKDRKAEQTPKQTESCPLCNERGHAWTACKEGSRRTRRKDADETLRKLKSKARSLGVRFDPADYNPPSMRPGAKRPEVTQDMSDPEYINNSGDDGYLTPVEYSG</sequence>
<feature type="compositionally biased region" description="Basic and acidic residues" evidence="1">
    <location>
        <begin position="224"/>
        <end position="250"/>
    </location>
</feature>
<dbReference type="VEuPathDB" id="FungiDB:H310_09626"/>
<dbReference type="AlphaFoldDB" id="A0A3R6WDJ9"/>
<feature type="compositionally biased region" description="Basic and acidic residues" evidence="1">
    <location>
        <begin position="340"/>
        <end position="360"/>
    </location>
</feature>
<feature type="compositionally biased region" description="Basic residues" evidence="1">
    <location>
        <begin position="253"/>
        <end position="263"/>
    </location>
</feature>
<feature type="non-terminal residue" evidence="2">
    <location>
        <position position="552"/>
    </location>
</feature>
<dbReference type="Proteomes" id="UP000285060">
    <property type="component" value="Unassembled WGS sequence"/>
</dbReference>
<evidence type="ECO:0000256" key="1">
    <source>
        <dbReference type="SAM" id="MobiDB-lite"/>
    </source>
</evidence>
<evidence type="ECO:0000313" key="3">
    <source>
        <dbReference type="Proteomes" id="UP000285060"/>
    </source>
</evidence>
<organism evidence="2 3">
    <name type="scientific">Aphanomyces invadans</name>
    <dbReference type="NCBI Taxonomy" id="157072"/>
    <lineage>
        <taxon>Eukaryota</taxon>
        <taxon>Sar</taxon>
        <taxon>Stramenopiles</taxon>
        <taxon>Oomycota</taxon>
        <taxon>Saprolegniomycetes</taxon>
        <taxon>Saprolegniales</taxon>
        <taxon>Verrucalvaceae</taxon>
        <taxon>Aphanomyces</taxon>
    </lineage>
</organism>
<feature type="compositionally biased region" description="Acidic residues" evidence="1">
    <location>
        <begin position="429"/>
        <end position="439"/>
    </location>
</feature>
<reference evidence="2 3" key="1">
    <citation type="submission" date="2018-08" db="EMBL/GenBank/DDBJ databases">
        <title>Aphanomyces genome sequencing and annotation.</title>
        <authorList>
            <person name="Minardi D."/>
            <person name="Oidtmann B."/>
            <person name="Van Der Giezen M."/>
            <person name="Studholme D.J."/>
        </authorList>
    </citation>
    <scope>NUCLEOTIDE SEQUENCE [LARGE SCALE GENOMIC DNA]</scope>
    <source>
        <strain evidence="2 3">NJM0002</strain>
    </source>
</reference>
<keyword evidence="3" id="KW-1185">Reference proteome</keyword>
<proteinExistence type="predicted"/>
<dbReference type="EMBL" id="QUSY01003950">
    <property type="protein sequence ID" value="RHY15546.1"/>
    <property type="molecule type" value="Genomic_DNA"/>
</dbReference>
<feature type="compositionally biased region" description="Basic and acidic residues" evidence="1">
    <location>
        <begin position="374"/>
        <end position="389"/>
    </location>
</feature>
<gene>
    <name evidence="2" type="ORF">DYB32_010749</name>
</gene>
<feature type="compositionally biased region" description="Basic and acidic residues" evidence="1">
    <location>
        <begin position="442"/>
        <end position="456"/>
    </location>
</feature>
<feature type="region of interest" description="Disordered" evidence="1">
    <location>
        <begin position="215"/>
        <end position="466"/>
    </location>
</feature>
<feature type="compositionally biased region" description="Basic and acidic residues" evidence="1">
    <location>
        <begin position="264"/>
        <end position="276"/>
    </location>
</feature>
<accession>A0A3R6WDJ9</accession>
<feature type="region of interest" description="Disordered" evidence="1">
    <location>
        <begin position="500"/>
        <end position="552"/>
    </location>
</feature>
<evidence type="ECO:0000313" key="2">
    <source>
        <dbReference type="EMBL" id="RHY15546.1"/>
    </source>
</evidence>
<comment type="caution">
    <text evidence="2">The sequence shown here is derived from an EMBL/GenBank/DDBJ whole genome shotgun (WGS) entry which is preliminary data.</text>
</comment>
<name>A0A3R6WDJ9_9STRA</name>